<keyword evidence="2" id="KW-1185">Reference proteome</keyword>
<organism evidence="1 2">
    <name type="scientific">Candidatus Sarcina troglodytae</name>
    <dbReference type="NCBI Taxonomy" id="2726954"/>
    <lineage>
        <taxon>Bacteria</taxon>
        <taxon>Bacillati</taxon>
        <taxon>Bacillota</taxon>
        <taxon>Clostridia</taxon>
        <taxon>Eubacteriales</taxon>
        <taxon>Clostridiaceae</taxon>
        <taxon>Sarcina</taxon>
    </lineage>
</organism>
<sequence>MKNKYKYINIILIMLGICSNISIYMNSSQLIIEEVSYVYIPLVFFIMITIVISISNIQSFKLTFDELILLIILANTLIYWTKEQIYDVAKFLNIFIMYFSIYLISKTYKSLRYIDFDNIRNFINYIAIFNGSLSIVQYITGKKLLPGMFSQSIYYGNGSNIVKRIVGFAGTNNSGGNFSAILFSIVFFNYIKNRKKIDLIALIFTVIFSILTLTRIGYLTIFIELLVYLLFTKWNTIKYILKKVRILIISIFISLLVIISFGQQIYNILFIKRGNTSMWRDIQFNNIFEKIIPNNTFFIGIGPGQYKYYAYYNLGYKDIDIHSQYINILAEQGVFIFILFLILNIFLLLKALKCVEENIEKSFVIGLFLANFVCCNYNPNQYYLINNIFYYLLIYLIIYKNKNIQLKNCCLN</sequence>
<evidence type="ECO:0000313" key="2">
    <source>
        <dbReference type="Proteomes" id="UP000594603"/>
    </source>
</evidence>
<evidence type="ECO:0000313" key="1">
    <source>
        <dbReference type="EMBL" id="QPJ84752.1"/>
    </source>
</evidence>
<accession>A0ACD1BBK2</accession>
<reference evidence="1" key="1">
    <citation type="submission" date="2020-04" db="EMBL/GenBank/DDBJ databases">
        <title>A novel bacterium ('Candidatus Sarcina troglodytae' sp. nov.) linked to a protracted, uniformly lethal epizootic among sanctuary western chimpanzees (Pan troglodytes verus) in Sierra Leone.</title>
        <authorList>
            <person name="Owens L.A."/>
            <person name="Colitti B."/>
            <person name="Hirji I."/>
            <person name="Pizaro A."/>
            <person name="Jaffe J.E."/>
            <person name="Moittie S."/>
            <person name="Bishop-Lilly K.A."/>
            <person name="Estrella L.A."/>
            <person name="Voegtly L.J."/>
            <person name="Kuhn J.H."/>
            <person name="Suen G."/>
            <person name="Deblois C.L."/>
            <person name="Dunn C."/>
            <person name="Juan-Salles C."/>
            <person name="Goldberg T.L."/>
        </authorList>
    </citation>
    <scope>NUCLEOTIDE SEQUENCE</scope>
    <source>
        <strain evidence="1">JB2</strain>
    </source>
</reference>
<proteinExistence type="predicted"/>
<dbReference type="Proteomes" id="UP000594603">
    <property type="component" value="Chromosome"/>
</dbReference>
<name>A0ACD1BBK2_9CLOT</name>
<gene>
    <name evidence="1" type="ORF">HH195_02010</name>
</gene>
<protein>
    <submittedName>
        <fullName evidence="1">Uncharacterized protein</fullName>
    </submittedName>
</protein>
<dbReference type="EMBL" id="CP051754">
    <property type="protein sequence ID" value="QPJ84752.1"/>
    <property type="molecule type" value="Genomic_DNA"/>
</dbReference>